<evidence type="ECO:0000313" key="2">
    <source>
        <dbReference type="Proteomes" id="UP000824782"/>
    </source>
</evidence>
<keyword evidence="2" id="KW-1185">Reference proteome</keyword>
<name>A0AAV6ZKD8_ENGPU</name>
<proteinExistence type="predicted"/>
<dbReference type="AlphaFoldDB" id="A0AAV6ZKD8"/>
<organism evidence="1 2">
    <name type="scientific">Engystomops pustulosus</name>
    <name type="common">Tungara frog</name>
    <name type="synonym">Physalaemus pustulosus</name>
    <dbReference type="NCBI Taxonomy" id="76066"/>
    <lineage>
        <taxon>Eukaryota</taxon>
        <taxon>Metazoa</taxon>
        <taxon>Chordata</taxon>
        <taxon>Craniata</taxon>
        <taxon>Vertebrata</taxon>
        <taxon>Euteleostomi</taxon>
        <taxon>Amphibia</taxon>
        <taxon>Batrachia</taxon>
        <taxon>Anura</taxon>
        <taxon>Neobatrachia</taxon>
        <taxon>Hyloidea</taxon>
        <taxon>Leptodactylidae</taxon>
        <taxon>Leiuperinae</taxon>
        <taxon>Engystomops</taxon>
    </lineage>
</organism>
<dbReference type="Proteomes" id="UP000824782">
    <property type="component" value="Unassembled WGS sequence"/>
</dbReference>
<sequence>MAVSVDATHPTHDLHLSYASLYSLYTVPEEMSHIKSSLHSNIPKSSLPECSRMLKTSQPDLICIQALNELTCWVHERERCFCSWSSLWSNLAIDVRRLPREQLGQCCIP</sequence>
<dbReference type="EMBL" id="WNYA01000984">
    <property type="protein sequence ID" value="KAG8546668.1"/>
    <property type="molecule type" value="Genomic_DNA"/>
</dbReference>
<protein>
    <submittedName>
        <fullName evidence="1">Uncharacterized protein</fullName>
    </submittedName>
</protein>
<accession>A0AAV6ZKD8</accession>
<comment type="caution">
    <text evidence="1">The sequence shown here is derived from an EMBL/GenBank/DDBJ whole genome shotgun (WGS) entry which is preliminary data.</text>
</comment>
<gene>
    <name evidence="1" type="ORF">GDO81_030079</name>
</gene>
<evidence type="ECO:0000313" key="1">
    <source>
        <dbReference type="EMBL" id="KAG8546668.1"/>
    </source>
</evidence>
<reference evidence="1" key="1">
    <citation type="thesis" date="2020" institute="ProQuest LLC" country="789 East Eisenhower Parkway, Ann Arbor, MI, USA">
        <title>Comparative Genomics and Chromosome Evolution.</title>
        <authorList>
            <person name="Mudd A.B."/>
        </authorList>
    </citation>
    <scope>NUCLEOTIDE SEQUENCE</scope>
    <source>
        <strain evidence="1">237g6f4</strain>
        <tissue evidence="1">Blood</tissue>
    </source>
</reference>